<sequence length="236" mass="27340">MTFHYFAVFLVGFLAITSDAALSVTVEELINAIGAPKCMQKCVNSFILNLYDSMTNSSVQSATRVMCNEYYNFIDCAKRDRLVCPYEVVYNYTFEGLNSFCSEKETPHSQCLDEKLSLVAKTCDNKCHLTRQIDDIFQRRTIKIMAKHSGNPQVFIENLTEFCQSLSCFIPCFKRNLEHECERDGHRFLVHAVKPFYSLVRAMKKHPKIKPLVEKKVPKTCHFLFNKAVLDYYTNY</sequence>
<reference evidence="3" key="2">
    <citation type="submission" date="2015-08" db="UniProtKB">
        <authorList>
            <consortium name="WormBaseParasite"/>
        </authorList>
    </citation>
    <scope>IDENTIFICATION</scope>
</reference>
<feature type="chain" id="PRO_5005329533" evidence="1">
    <location>
        <begin position="21"/>
        <end position="236"/>
    </location>
</feature>
<dbReference type="PANTHER" id="PTHR37442">
    <property type="entry name" value="F18A1.7 PROTEIN-RELATED"/>
    <property type="match status" value="1"/>
</dbReference>
<dbReference type="Proteomes" id="UP000035680">
    <property type="component" value="Unassembled WGS sequence"/>
</dbReference>
<name>A0A0K0F737_STRVS</name>
<evidence type="ECO:0000313" key="2">
    <source>
        <dbReference type="Proteomes" id="UP000035680"/>
    </source>
</evidence>
<dbReference type="AlphaFoldDB" id="A0A0K0F737"/>
<dbReference type="WBParaSite" id="SVE_0463300.1">
    <property type="protein sequence ID" value="SVE_0463300.1"/>
    <property type="gene ID" value="SVE_0463300"/>
</dbReference>
<proteinExistence type="predicted"/>
<protein>
    <submittedName>
        <fullName evidence="3">CPG4 domain-containing protein</fullName>
    </submittedName>
</protein>
<dbReference type="STRING" id="75913.A0A0K0F737"/>
<evidence type="ECO:0000313" key="3">
    <source>
        <dbReference type="WBParaSite" id="SVE_0463300.1"/>
    </source>
</evidence>
<organism evidence="2 3">
    <name type="scientific">Strongyloides venezuelensis</name>
    <name type="common">Threadworm</name>
    <dbReference type="NCBI Taxonomy" id="75913"/>
    <lineage>
        <taxon>Eukaryota</taxon>
        <taxon>Metazoa</taxon>
        <taxon>Ecdysozoa</taxon>
        <taxon>Nematoda</taxon>
        <taxon>Chromadorea</taxon>
        <taxon>Rhabditida</taxon>
        <taxon>Tylenchina</taxon>
        <taxon>Panagrolaimomorpha</taxon>
        <taxon>Strongyloidoidea</taxon>
        <taxon>Strongyloididae</taxon>
        <taxon>Strongyloides</taxon>
    </lineage>
</organism>
<dbReference type="InterPro" id="IPR053123">
    <property type="entry name" value="CPG4-like"/>
</dbReference>
<feature type="signal peptide" evidence="1">
    <location>
        <begin position="1"/>
        <end position="20"/>
    </location>
</feature>
<dbReference type="PANTHER" id="PTHR37442:SF2">
    <property type="entry name" value="CHONDROITIN PROTEOGLYCAN 4"/>
    <property type="match status" value="1"/>
</dbReference>
<reference evidence="2" key="1">
    <citation type="submission" date="2014-07" db="EMBL/GenBank/DDBJ databases">
        <authorList>
            <person name="Martin A.A"/>
            <person name="De Silva N."/>
        </authorList>
    </citation>
    <scope>NUCLEOTIDE SEQUENCE</scope>
</reference>
<accession>A0A0K0F737</accession>
<evidence type="ECO:0000256" key="1">
    <source>
        <dbReference type="SAM" id="SignalP"/>
    </source>
</evidence>
<keyword evidence="1" id="KW-0732">Signal</keyword>
<keyword evidence="2" id="KW-1185">Reference proteome</keyword>